<name>A0A975ZMK0_9RHOB</name>
<gene>
    <name evidence="2" type="ORF">SAMN04487940_103179</name>
</gene>
<evidence type="ECO:0000313" key="3">
    <source>
        <dbReference type="Proteomes" id="UP000182932"/>
    </source>
</evidence>
<evidence type="ECO:0000313" key="2">
    <source>
        <dbReference type="EMBL" id="SEJ08634.1"/>
    </source>
</evidence>
<proteinExistence type="predicted"/>
<dbReference type="AlphaFoldDB" id="A0A975ZMK0"/>
<dbReference type="InterPro" id="IPR009922">
    <property type="entry name" value="DUF1457"/>
</dbReference>
<keyword evidence="3" id="KW-1185">Reference proteome</keyword>
<dbReference type="Proteomes" id="UP000182932">
    <property type="component" value="Unassembled WGS sequence"/>
</dbReference>
<reference evidence="2 3" key="1">
    <citation type="submission" date="2016-10" db="EMBL/GenBank/DDBJ databases">
        <authorList>
            <person name="Varghese N."/>
            <person name="Submissions S."/>
        </authorList>
    </citation>
    <scope>NUCLEOTIDE SEQUENCE [LARGE SCALE GENOMIC DNA]</scope>
    <source>
        <strain evidence="2 3">FF3</strain>
    </source>
</reference>
<sequence length="231" mass="25115">MSSGDRKPGVTLGAFRDLGGPADILPLADKLRAKWCRPLQQVEAYWEAMRGGRTVPPRSEIDPRGIETALEFAFIAEQVAPTHARLRIGGTHLCDLMGMEVRGMPLSAMIVPVSRARLAPALEEVFATPARAELSLIAEKRLGKPALSGRLLLLPLADDFGDVNRALGCFVTDGPIGRAPRRFEIVQADISALADRPRQPTQPQPVAGFGDPRAGFRPHKVPHLRVVKSDR</sequence>
<dbReference type="Pfam" id="PF07310">
    <property type="entry name" value="PAS_5"/>
    <property type="match status" value="1"/>
</dbReference>
<evidence type="ECO:0000256" key="1">
    <source>
        <dbReference type="SAM" id="MobiDB-lite"/>
    </source>
</evidence>
<feature type="region of interest" description="Disordered" evidence="1">
    <location>
        <begin position="194"/>
        <end position="222"/>
    </location>
</feature>
<dbReference type="EMBL" id="FNYY01000003">
    <property type="protein sequence ID" value="SEJ08634.1"/>
    <property type="molecule type" value="Genomic_DNA"/>
</dbReference>
<accession>A0A975ZMK0</accession>
<protein>
    <submittedName>
        <fullName evidence="2">PAS domain-containing protein</fullName>
    </submittedName>
</protein>
<dbReference type="RefSeq" id="WP_074835637.1">
    <property type="nucleotide sequence ID" value="NZ_CATLTK010000056.1"/>
</dbReference>
<comment type="caution">
    <text evidence="2">The sequence shown here is derived from an EMBL/GenBank/DDBJ whole genome shotgun (WGS) entry which is preliminary data.</text>
</comment>
<dbReference type="GeneID" id="80817538"/>
<organism evidence="2 3">
    <name type="scientific">Marinovum algicola</name>
    <dbReference type="NCBI Taxonomy" id="42444"/>
    <lineage>
        <taxon>Bacteria</taxon>
        <taxon>Pseudomonadati</taxon>
        <taxon>Pseudomonadota</taxon>
        <taxon>Alphaproteobacteria</taxon>
        <taxon>Rhodobacterales</taxon>
        <taxon>Roseobacteraceae</taxon>
        <taxon>Marinovum</taxon>
    </lineage>
</organism>